<protein>
    <recommendedName>
        <fullName evidence="8">Flavin dependent monooxygenase</fullName>
    </recommendedName>
</protein>
<evidence type="ECO:0000256" key="2">
    <source>
        <dbReference type="ARBA" id="ARBA00022630"/>
    </source>
</evidence>
<accession>A0A8H7ACU7</accession>
<dbReference type="EMBL" id="JAACFV010000127">
    <property type="protein sequence ID" value="KAF7504787.1"/>
    <property type="molecule type" value="Genomic_DNA"/>
</dbReference>
<organism evidence="6 7">
    <name type="scientific">Endocarpon pusillum</name>
    <dbReference type="NCBI Taxonomy" id="364733"/>
    <lineage>
        <taxon>Eukaryota</taxon>
        <taxon>Fungi</taxon>
        <taxon>Dikarya</taxon>
        <taxon>Ascomycota</taxon>
        <taxon>Pezizomycotina</taxon>
        <taxon>Eurotiomycetes</taxon>
        <taxon>Chaetothyriomycetidae</taxon>
        <taxon>Verrucariales</taxon>
        <taxon>Verrucariaceae</taxon>
        <taxon>Endocarpon</taxon>
    </lineage>
</organism>
<gene>
    <name evidence="6" type="ORF">GJ744_001720</name>
</gene>
<keyword evidence="7" id="KW-1185">Reference proteome</keyword>
<dbReference type="InterPro" id="IPR020946">
    <property type="entry name" value="Flavin_mOase-like"/>
</dbReference>
<dbReference type="PRINTS" id="PR00370">
    <property type="entry name" value="FMOXYGENASE"/>
</dbReference>
<evidence type="ECO:0000313" key="6">
    <source>
        <dbReference type="EMBL" id="KAF7504787.1"/>
    </source>
</evidence>
<evidence type="ECO:0008006" key="8">
    <source>
        <dbReference type="Google" id="ProtNLM"/>
    </source>
</evidence>
<comment type="caution">
    <text evidence="6">The sequence shown here is derived from an EMBL/GenBank/DDBJ whole genome shotgun (WGS) entry which is preliminary data.</text>
</comment>
<evidence type="ECO:0000313" key="7">
    <source>
        <dbReference type="Proteomes" id="UP000606974"/>
    </source>
</evidence>
<dbReference type="InterPro" id="IPR050346">
    <property type="entry name" value="FMO-like"/>
</dbReference>
<sequence>MGSMSCSSISRIAIIGAGPSGIATAKYLLAEGAFDKIDILEQRHEVGGVWNLTPNTLSKKTPIPQLDPNYSARKVAEASNERDASDRFETPLYELLETNIPKQLMQYANRPFADDLPLFPKHQSVLDYCKEYAEDVRPLIRFGWQVSEVRPVEGGGPDGGHHSGWSVTVIEEASQKRQAYDYDAVVVASGHFSVPHIPAIKGLGAWSSSYPGSVMHSKAYRNPHPFTGKKVIVVGNSASGVDIGAQVGKVCKHPLLQSLRSENLFFSPDEVSWKENILEIVEFLCPEQYSRAVRLANGWIERNIDAVIFATGYFYSFPFLQINPPVVTNGSRARNVYQQLFHIKYPTLVFPALPQRIIPFPMAENQAAVIARVWSGRLKLPPEVEMEGWEKRMLEERGDGKAMHTLNFPEDADYLNMLYDWAASATPRQGLENDQTGMMGTRWDDKSRWMRSQFPAIKKAYAEREENRFSVRTIEELGFDFEKWKDTRDEVSDTNSAAEVFESTSGG</sequence>
<comment type="similarity">
    <text evidence="1">Belongs to the FMO family.</text>
</comment>
<proteinExistence type="inferred from homology"/>
<dbReference type="GO" id="GO:0004499">
    <property type="term" value="F:N,N-dimethylaniline monooxygenase activity"/>
    <property type="evidence" value="ECO:0007669"/>
    <property type="project" value="InterPro"/>
</dbReference>
<dbReference type="InterPro" id="IPR036188">
    <property type="entry name" value="FAD/NAD-bd_sf"/>
</dbReference>
<keyword evidence="4" id="KW-0521">NADP</keyword>
<dbReference type="Gene3D" id="3.50.50.60">
    <property type="entry name" value="FAD/NAD(P)-binding domain"/>
    <property type="match status" value="2"/>
</dbReference>
<reference evidence="6" key="1">
    <citation type="submission" date="2020-02" db="EMBL/GenBank/DDBJ databases">
        <authorList>
            <person name="Palmer J.M."/>
        </authorList>
    </citation>
    <scope>NUCLEOTIDE SEQUENCE</scope>
    <source>
        <strain evidence="6">EPUS1.4</strain>
        <tissue evidence="6">Thallus</tissue>
    </source>
</reference>
<name>A0A8H7ACU7_9EURO</name>
<dbReference type="SUPFAM" id="SSF51905">
    <property type="entry name" value="FAD/NAD(P)-binding domain"/>
    <property type="match status" value="2"/>
</dbReference>
<keyword evidence="3" id="KW-0274">FAD</keyword>
<dbReference type="Proteomes" id="UP000606974">
    <property type="component" value="Unassembled WGS sequence"/>
</dbReference>
<evidence type="ECO:0000256" key="4">
    <source>
        <dbReference type="ARBA" id="ARBA00022857"/>
    </source>
</evidence>
<dbReference type="InterPro" id="IPR000960">
    <property type="entry name" value="Flavin_mOase"/>
</dbReference>
<keyword evidence="2" id="KW-0285">Flavoprotein</keyword>
<dbReference type="GO" id="GO:0050660">
    <property type="term" value="F:flavin adenine dinucleotide binding"/>
    <property type="evidence" value="ECO:0007669"/>
    <property type="project" value="InterPro"/>
</dbReference>
<evidence type="ECO:0000256" key="1">
    <source>
        <dbReference type="ARBA" id="ARBA00009183"/>
    </source>
</evidence>
<dbReference type="PANTHER" id="PTHR23023">
    <property type="entry name" value="DIMETHYLANILINE MONOOXYGENASE"/>
    <property type="match status" value="1"/>
</dbReference>
<evidence type="ECO:0000256" key="5">
    <source>
        <dbReference type="ARBA" id="ARBA00023002"/>
    </source>
</evidence>
<evidence type="ECO:0000256" key="3">
    <source>
        <dbReference type="ARBA" id="ARBA00022827"/>
    </source>
</evidence>
<dbReference type="OrthoDB" id="66881at2759"/>
<dbReference type="GO" id="GO:0050661">
    <property type="term" value="F:NADP binding"/>
    <property type="evidence" value="ECO:0007669"/>
    <property type="project" value="InterPro"/>
</dbReference>
<dbReference type="Pfam" id="PF13450">
    <property type="entry name" value="NAD_binding_8"/>
    <property type="match status" value="1"/>
</dbReference>
<dbReference type="Pfam" id="PF00743">
    <property type="entry name" value="FMO-like"/>
    <property type="match status" value="2"/>
</dbReference>
<dbReference type="AlphaFoldDB" id="A0A8H7ACU7"/>
<keyword evidence="5" id="KW-0560">Oxidoreductase</keyword>